<accession>A0ACD3AFI0</accession>
<organism evidence="1 2">
    <name type="scientific">Pluteus cervinus</name>
    <dbReference type="NCBI Taxonomy" id="181527"/>
    <lineage>
        <taxon>Eukaryota</taxon>
        <taxon>Fungi</taxon>
        <taxon>Dikarya</taxon>
        <taxon>Basidiomycota</taxon>
        <taxon>Agaricomycotina</taxon>
        <taxon>Agaricomycetes</taxon>
        <taxon>Agaricomycetidae</taxon>
        <taxon>Agaricales</taxon>
        <taxon>Pluteineae</taxon>
        <taxon>Pluteaceae</taxon>
        <taxon>Pluteus</taxon>
    </lineage>
</organism>
<evidence type="ECO:0000313" key="2">
    <source>
        <dbReference type="Proteomes" id="UP000308600"/>
    </source>
</evidence>
<dbReference type="Proteomes" id="UP000308600">
    <property type="component" value="Unassembled WGS sequence"/>
</dbReference>
<evidence type="ECO:0000313" key="1">
    <source>
        <dbReference type="EMBL" id="TFK64291.1"/>
    </source>
</evidence>
<protein>
    <submittedName>
        <fullName evidence="1">Uncharacterized protein</fullName>
    </submittedName>
</protein>
<reference evidence="1 2" key="1">
    <citation type="journal article" date="2019" name="Nat. Ecol. Evol.">
        <title>Megaphylogeny resolves global patterns of mushroom evolution.</title>
        <authorList>
            <person name="Varga T."/>
            <person name="Krizsan K."/>
            <person name="Foldi C."/>
            <person name="Dima B."/>
            <person name="Sanchez-Garcia M."/>
            <person name="Sanchez-Ramirez S."/>
            <person name="Szollosi G.J."/>
            <person name="Szarkandi J.G."/>
            <person name="Papp V."/>
            <person name="Albert L."/>
            <person name="Andreopoulos W."/>
            <person name="Angelini C."/>
            <person name="Antonin V."/>
            <person name="Barry K.W."/>
            <person name="Bougher N.L."/>
            <person name="Buchanan P."/>
            <person name="Buyck B."/>
            <person name="Bense V."/>
            <person name="Catcheside P."/>
            <person name="Chovatia M."/>
            <person name="Cooper J."/>
            <person name="Damon W."/>
            <person name="Desjardin D."/>
            <person name="Finy P."/>
            <person name="Geml J."/>
            <person name="Haridas S."/>
            <person name="Hughes K."/>
            <person name="Justo A."/>
            <person name="Karasinski D."/>
            <person name="Kautmanova I."/>
            <person name="Kiss B."/>
            <person name="Kocsube S."/>
            <person name="Kotiranta H."/>
            <person name="LaButti K.M."/>
            <person name="Lechner B.E."/>
            <person name="Liimatainen K."/>
            <person name="Lipzen A."/>
            <person name="Lukacs Z."/>
            <person name="Mihaltcheva S."/>
            <person name="Morgado L.N."/>
            <person name="Niskanen T."/>
            <person name="Noordeloos M.E."/>
            <person name="Ohm R.A."/>
            <person name="Ortiz-Santana B."/>
            <person name="Ovrebo C."/>
            <person name="Racz N."/>
            <person name="Riley R."/>
            <person name="Savchenko A."/>
            <person name="Shiryaev A."/>
            <person name="Soop K."/>
            <person name="Spirin V."/>
            <person name="Szebenyi C."/>
            <person name="Tomsovsky M."/>
            <person name="Tulloss R.E."/>
            <person name="Uehling J."/>
            <person name="Grigoriev I.V."/>
            <person name="Vagvolgyi C."/>
            <person name="Papp T."/>
            <person name="Martin F.M."/>
            <person name="Miettinen O."/>
            <person name="Hibbett D.S."/>
            <person name="Nagy L.G."/>
        </authorList>
    </citation>
    <scope>NUCLEOTIDE SEQUENCE [LARGE SCALE GENOMIC DNA]</scope>
    <source>
        <strain evidence="1 2">NL-1719</strain>
    </source>
</reference>
<name>A0ACD3AFI0_9AGAR</name>
<gene>
    <name evidence="1" type="ORF">BDN72DRAFT_846718</name>
</gene>
<dbReference type="EMBL" id="ML208481">
    <property type="protein sequence ID" value="TFK64291.1"/>
    <property type="molecule type" value="Genomic_DNA"/>
</dbReference>
<proteinExistence type="predicted"/>
<keyword evidence="2" id="KW-1185">Reference proteome</keyword>
<sequence length="159" mass="18270">MVQLYIALWNVEAEAYHWALVCSESRPSSKQPLSVFQISDESESKKWETRHNTALILPDNERFLGCVELLPFKEDESVRLEDLTELVQDYGPEAPEGYDHSVRWSSSRWVMCILKDLSEEHGLIDLVVDESFHQRVSARGLTLEWAGQDNEHGIVVVDL</sequence>